<evidence type="ECO:0000313" key="1">
    <source>
        <dbReference type="EMBL" id="OXS77833.1"/>
    </source>
</evidence>
<reference evidence="1" key="3">
    <citation type="submission" date="2017-03" db="EMBL/GenBank/DDBJ databases">
        <authorList>
            <person name="Dastager S.G."/>
            <person name="Neurgaonkar P.S."/>
            <person name="Dharne M.S."/>
        </authorList>
    </citation>
    <scope>NUCLEOTIDE SEQUENCE</scope>
    <source>
        <strain evidence="1">DSM 25145</strain>
    </source>
</reference>
<reference evidence="4" key="2">
    <citation type="submission" date="2017-03" db="EMBL/GenBank/DDBJ databases">
        <title>Bacillus sp. V-88(T) DSM27956, whole genome shotgun sequencing project.</title>
        <authorList>
            <person name="Dastager S.G."/>
            <person name="Neurgaonkar P.S."/>
            <person name="Dharne M.S."/>
        </authorList>
    </citation>
    <scope>NUCLEOTIDE SEQUENCE [LARGE SCALE GENOMIC DNA]</scope>
    <source>
        <strain evidence="4">DSM 25145</strain>
    </source>
</reference>
<dbReference type="Proteomes" id="UP000186385">
    <property type="component" value="Unassembled WGS sequence"/>
</dbReference>
<name>A0A1N6W344_9BACI</name>
<evidence type="ECO:0000313" key="4">
    <source>
        <dbReference type="Proteomes" id="UP000215545"/>
    </source>
</evidence>
<dbReference type="OrthoDB" id="10002556at2"/>
<dbReference type="STRING" id="1017273.SAMN05443094_10454"/>
<dbReference type="EMBL" id="FTLX01000004">
    <property type="protein sequence ID" value="SIQ84448.1"/>
    <property type="molecule type" value="Genomic_DNA"/>
</dbReference>
<gene>
    <name evidence="1" type="ORF">B1B05_09510</name>
    <name evidence="2" type="ORF">SAMN05443094_10454</name>
</gene>
<evidence type="ECO:0000313" key="2">
    <source>
        <dbReference type="EMBL" id="SIQ84448.1"/>
    </source>
</evidence>
<evidence type="ECO:0000313" key="3">
    <source>
        <dbReference type="Proteomes" id="UP000186385"/>
    </source>
</evidence>
<reference evidence="2 3" key="1">
    <citation type="submission" date="2017-01" db="EMBL/GenBank/DDBJ databases">
        <authorList>
            <person name="Mah S.A."/>
            <person name="Swanson W.J."/>
            <person name="Moy G.W."/>
            <person name="Vacquier V.D."/>
        </authorList>
    </citation>
    <scope>NUCLEOTIDE SEQUENCE [LARGE SCALE GENOMIC DNA]</scope>
    <source>
        <strain evidence="2 3">NIO-1016</strain>
    </source>
</reference>
<proteinExistence type="predicted"/>
<dbReference type="Proteomes" id="UP000215545">
    <property type="component" value="Unassembled WGS sequence"/>
</dbReference>
<dbReference type="AlphaFoldDB" id="A0A1N6W344"/>
<dbReference type="EMBL" id="MWSK01000004">
    <property type="protein sequence ID" value="OXS77833.1"/>
    <property type="molecule type" value="Genomic_DNA"/>
</dbReference>
<organism evidence="2 3">
    <name type="scientific">Domibacillus enclensis</name>
    <dbReference type="NCBI Taxonomy" id="1017273"/>
    <lineage>
        <taxon>Bacteria</taxon>
        <taxon>Bacillati</taxon>
        <taxon>Bacillota</taxon>
        <taxon>Bacilli</taxon>
        <taxon>Bacillales</taxon>
        <taxon>Bacillaceae</taxon>
        <taxon>Domibacillus</taxon>
    </lineage>
</organism>
<keyword evidence="4" id="KW-1185">Reference proteome</keyword>
<accession>A0A1N6W344</accession>
<protein>
    <submittedName>
        <fullName evidence="2">Uncharacterized protein</fullName>
    </submittedName>
</protein>
<dbReference type="RefSeq" id="WP_045849121.1">
    <property type="nucleotide sequence ID" value="NZ_FTLX01000004.1"/>
</dbReference>
<sequence length="129" mass="14783">MGNMQELLAAKEQLWVEEIDLPLLGKCKVNNQFDRDTLGFKAISATVANPVHQMDQEEEFVIINDRDGSETIPISIHYERQEVSGQYTKRWQNGLTETVDFVFPIDTSSIDIVVTEDAHHIMFSCRKEP</sequence>